<accession>A0A915JJL7</accession>
<name>A0A915JJL7_ROMCU</name>
<keyword evidence="2" id="KW-1185">Reference proteome</keyword>
<dbReference type="WBParaSite" id="nRc.2.0.1.t26303-RA">
    <property type="protein sequence ID" value="nRc.2.0.1.t26303-RA"/>
    <property type="gene ID" value="nRc.2.0.1.g26303"/>
</dbReference>
<evidence type="ECO:0000256" key="1">
    <source>
        <dbReference type="SAM" id="MobiDB-lite"/>
    </source>
</evidence>
<reference evidence="3" key="1">
    <citation type="submission" date="2022-11" db="UniProtKB">
        <authorList>
            <consortium name="WormBaseParasite"/>
        </authorList>
    </citation>
    <scope>IDENTIFICATION</scope>
</reference>
<sequence>MDSIQISIRSDQDKPVKFVTEISNGQRKLDRTTMSTASHTQTQMVSKIGGENGQRCHGGNS</sequence>
<evidence type="ECO:0000313" key="3">
    <source>
        <dbReference type="WBParaSite" id="nRc.2.0.1.t26303-RA"/>
    </source>
</evidence>
<protein>
    <submittedName>
        <fullName evidence="3">Uncharacterized protein</fullName>
    </submittedName>
</protein>
<organism evidence="2 3">
    <name type="scientific">Romanomermis culicivorax</name>
    <name type="common">Nematode worm</name>
    <dbReference type="NCBI Taxonomy" id="13658"/>
    <lineage>
        <taxon>Eukaryota</taxon>
        <taxon>Metazoa</taxon>
        <taxon>Ecdysozoa</taxon>
        <taxon>Nematoda</taxon>
        <taxon>Enoplea</taxon>
        <taxon>Dorylaimia</taxon>
        <taxon>Mermithida</taxon>
        <taxon>Mermithoidea</taxon>
        <taxon>Mermithidae</taxon>
        <taxon>Romanomermis</taxon>
    </lineage>
</organism>
<evidence type="ECO:0000313" key="2">
    <source>
        <dbReference type="Proteomes" id="UP000887565"/>
    </source>
</evidence>
<feature type="region of interest" description="Disordered" evidence="1">
    <location>
        <begin position="29"/>
        <end position="61"/>
    </location>
</feature>
<feature type="compositionally biased region" description="Polar residues" evidence="1">
    <location>
        <begin position="29"/>
        <end position="45"/>
    </location>
</feature>
<dbReference type="Proteomes" id="UP000887565">
    <property type="component" value="Unplaced"/>
</dbReference>
<proteinExistence type="predicted"/>
<dbReference type="AlphaFoldDB" id="A0A915JJL7"/>